<dbReference type="InterPro" id="IPR029154">
    <property type="entry name" value="HIBADH-like_NADP-bd"/>
</dbReference>
<dbReference type="InterPro" id="IPR015815">
    <property type="entry name" value="HIBADH-related"/>
</dbReference>
<evidence type="ECO:0000259" key="5">
    <source>
        <dbReference type="Pfam" id="PF03446"/>
    </source>
</evidence>
<dbReference type="PATRIC" id="fig|1405.8.peg.3569"/>
<dbReference type="Pfam" id="PF14833">
    <property type="entry name" value="NAD_binding_11"/>
    <property type="match status" value="1"/>
</dbReference>
<dbReference type="Gene3D" id="1.10.1040.10">
    <property type="entry name" value="N-(1-d-carboxylethyl)-l-norvaline Dehydrogenase, domain 2"/>
    <property type="match status" value="1"/>
</dbReference>
<keyword evidence="10" id="KW-1185">Reference proteome</keyword>
<keyword evidence="2" id="KW-0560">Oxidoreductase</keyword>
<dbReference type="InterPro" id="IPR051265">
    <property type="entry name" value="HIBADH-related_NP60_sf"/>
</dbReference>
<dbReference type="GO" id="GO:0050661">
    <property type="term" value="F:NADP binding"/>
    <property type="evidence" value="ECO:0007669"/>
    <property type="project" value="InterPro"/>
</dbReference>
<organism evidence="7 9">
    <name type="scientific">Bacillus clarus</name>
    <dbReference type="NCBI Taxonomy" id="2338372"/>
    <lineage>
        <taxon>Bacteria</taxon>
        <taxon>Bacillati</taxon>
        <taxon>Bacillota</taxon>
        <taxon>Bacilli</taxon>
        <taxon>Bacillales</taxon>
        <taxon>Bacillaceae</taxon>
        <taxon>Bacillus</taxon>
        <taxon>Bacillus cereus group</taxon>
    </lineage>
</organism>
<dbReference type="Proteomes" id="UP000264294">
    <property type="component" value="Unassembled WGS sequence"/>
</dbReference>
<dbReference type="InterPro" id="IPR006115">
    <property type="entry name" value="6PGDH_NADP-bd"/>
</dbReference>
<evidence type="ECO:0000256" key="1">
    <source>
        <dbReference type="ARBA" id="ARBA00009080"/>
    </source>
</evidence>
<comment type="caution">
    <text evidence="7">The sequence shown here is derived from an EMBL/GenBank/DDBJ whole genome shotgun (WGS) entry which is preliminary data.</text>
</comment>
<dbReference type="GO" id="GO:0016491">
    <property type="term" value="F:oxidoreductase activity"/>
    <property type="evidence" value="ECO:0007669"/>
    <property type="project" value="UniProtKB-KW"/>
</dbReference>
<evidence type="ECO:0000313" key="9">
    <source>
        <dbReference type="Proteomes" id="UP000029389"/>
    </source>
</evidence>
<gene>
    <name evidence="8" type="ORF">D0U04_20740</name>
    <name evidence="7" type="ORF">DJ93_3473</name>
</gene>
<feature type="active site" evidence="4">
    <location>
        <position position="176"/>
    </location>
</feature>
<protein>
    <submittedName>
        <fullName evidence="7">Ketopantoate reductase PanE/ApbA family protein</fullName>
    </submittedName>
    <submittedName>
        <fullName evidence="8">NAD(P)-dependent oxidoreductase</fullName>
    </submittedName>
</protein>
<dbReference type="SUPFAM" id="SSF48179">
    <property type="entry name" value="6-phosphogluconate dehydrogenase C-terminal domain-like"/>
    <property type="match status" value="1"/>
</dbReference>
<dbReference type="Pfam" id="PF03446">
    <property type="entry name" value="NAD_binding_2"/>
    <property type="match status" value="1"/>
</dbReference>
<name>A0A090YS56_9BACI</name>
<evidence type="ECO:0000259" key="6">
    <source>
        <dbReference type="Pfam" id="PF14833"/>
    </source>
</evidence>
<dbReference type="InterPro" id="IPR013328">
    <property type="entry name" value="6PGD_dom2"/>
</dbReference>
<reference evidence="8 10" key="2">
    <citation type="submission" date="2018-08" db="EMBL/GenBank/DDBJ databases">
        <title>Bacillus clarus sp. nov. strain PS00077A.</title>
        <authorList>
            <person name="Mendez Acevedo M."/>
            <person name="Carroll L."/>
            <person name="Mukherjee M."/>
            <person name="Wiedmann M."/>
            <person name="Kovac J."/>
        </authorList>
    </citation>
    <scope>NUCLEOTIDE SEQUENCE [LARGE SCALE GENOMIC DNA]</scope>
    <source>
        <strain evidence="8 10">PS00077A</strain>
    </source>
</reference>
<comment type="similarity">
    <text evidence="1">Belongs to the HIBADH-related family.</text>
</comment>
<dbReference type="AlphaFoldDB" id="A0A090YS56"/>
<dbReference type="EMBL" id="QVOD01000031">
    <property type="protein sequence ID" value="RFT64903.1"/>
    <property type="molecule type" value="Genomic_DNA"/>
</dbReference>
<dbReference type="SUPFAM" id="SSF51735">
    <property type="entry name" value="NAD(P)-binding Rossmann-fold domains"/>
    <property type="match status" value="1"/>
</dbReference>
<dbReference type="InterPro" id="IPR008927">
    <property type="entry name" value="6-PGluconate_DH-like_C_sf"/>
</dbReference>
<proteinExistence type="inferred from homology"/>
<keyword evidence="3" id="KW-0520">NAD</keyword>
<evidence type="ECO:0000313" key="8">
    <source>
        <dbReference type="EMBL" id="RFT64903.1"/>
    </source>
</evidence>
<accession>A0A090YS56</accession>
<evidence type="ECO:0000256" key="3">
    <source>
        <dbReference type="ARBA" id="ARBA00023027"/>
    </source>
</evidence>
<evidence type="ECO:0000313" key="7">
    <source>
        <dbReference type="EMBL" id="KFN01265.1"/>
    </source>
</evidence>
<dbReference type="Gene3D" id="3.40.50.720">
    <property type="entry name" value="NAD(P)-binding Rossmann-like Domain"/>
    <property type="match status" value="1"/>
</dbReference>
<reference evidence="7 9" key="1">
    <citation type="submission" date="2014-04" db="EMBL/GenBank/DDBJ databases">
        <authorList>
            <person name="Bishop-Lilly K.A."/>
            <person name="Broomall S.M."/>
            <person name="Chain P.S."/>
            <person name="Chertkov O."/>
            <person name="Coyne S.R."/>
            <person name="Daligault H.E."/>
            <person name="Davenport K.W."/>
            <person name="Erkkila T."/>
            <person name="Frey K.G."/>
            <person name="Gibbons H.S."/>
            <person name="Gu W."/>
            <person name="Jaissle J."/>
            <person name="Johnson S.L."/>
            <person name="Koroleva G.I."/>
            <person name="Ladner J.T."/>
            <person name="Lo C.-C."/>
            <person name="Minogue T.D."/>
            <person name="Munk C."/>
            <person name="Palacios G.F."/>
            <person name="Redden C.L."/>
            <person name="Rosenzweig C.N."/>
            <person name="Scholz M.B."/>
            <person name="Teshima H."/>
            <person name="Xu Y."/>
        </authorList>
    </citation>
    <scope>NUCLEOTIDE SEQUENCE [LARGE SCALE GENOMIC DNA]</scope>
    <source>
        <strain evidence="7 9">BHP</strain>
    </source>
</reference>
<dbReference type="GO" id="GO:0051287">
    <property type="term" value="F:NAD binding"/>
    <property type="evidence" value="ECO:0007669"/>
    <property type="project" value="InterPro"/>
</dbReference>
<evidence type="ECO:0000256" key="2">
    <source>
        <dbReference type="ARBA" id="ARBA00023002"/>
    </source>
</evidence>
<dbReference type="PANTHER" id="PTHR43580">
    <property type="entry name" value="OXIDOREDUCTASE GLYR1-RELATED"/>
    <property type="match status" value="1"/>
</dbReference>
<dbReference type="EMBL" id="JMQC01000008">
    <property type="protein sequence ID" value="KFN01265.1"/>
    <property type="molecule type" value="Genomic_DNA"/>
</dbReference>
<evidence type="ECO:0000256" key="4">
    <source>
        <dbReference type="PIRSR" id="PIRSR000103-1"/>
    </source>
</evidence>
<dbReference type="InterPro" id="IPR036291">
    <property type="entry name" value="NAD(P)-bd_dom_sf"/>
</dbReference>
<dbReference type="PIRSF" id="PIRSF000103">
    <property type="entry name" value="HIBADH"/>
    <property type="match status" value="1"/>
</dbReference>
<evidence type="ECO:0000313" key="10">
    <source>
        <dbReference type="Proteomes" id="UP000264294"/>
    </source>
</evidence>
<dbReference type="RefSeq" id="WP_042982259.1">
    <property type="nucleotide sequence ID" value="NZ_JMQC01000008.1"/>
</dbReference>
<sequence length="293" mass="31468">MNNVKLKAKTITVLGTGIIGAPVAANLQKNAFYVHVWNRTLSKAEKLQSTGIHVFDTPQEAVSGADVIISLLKDGPAVLEVMQSVKQSLSKGMIWIQMSTVGITAIDELASFAKQHDLIFYDAPVQGTKQPAEQGQLVILASGPAEEKERIKPIFDAIGKRTVWVSDQAGTSSRLKLALNSWVFALTHGVAESLTIAKQLGIDPTLVVDVVTGGPMDNAYFQQKAAAMIKDDYTTSFSIANAVKDAQLVVEAAEQMEIPIDITRAGLQRFQRALDAGHGDKDMAASGLVGRKQ</sequence>
<feature type="domain" description="3-hydroxyisobutyrate dehydrogenase-like NAD-binding" evidence="6">
    <location>
        <begin position="170"/>
        <end position="285"/>
    </location>
</feature>
<dbReference type="Proteomes" id="UP000029389">
    <property type="component" value="Unassembled WGS sequence"/>
</dbReference>
<feature type="domain" description="6-phosphogluconate dehydrogenase NADP-binding" evidence="5">
    <location>
        <begin position="10"/>
        <end position="164"/>
    </location>
</feature>
<dbReference type="PANTHER" id="PTHR43580:SF2">
    <property type="entry name" value="CYTOKINE-LIKE NUCLEAR FACTOR N-PAC"/>
    <property type="match status" value="1"/>
</dbReference>